<dbReference type="Pfam" id="PF23328">
    <property type="entry name" value="Sha_B_N"/>
    <property type="match status" value="1"/>
</dbReference>
<accession>A0AAW1MJ70</accession>
<evidence type="ECO:0000259" key="2">
    <source>
        <dbReference type="Pfam" id="PF23328"/>
    </source>
</evidence>
<dbReference type="InterPro" id="IPR057507">
    <property type="entry name" value="Sha_B-like_N"/>
</dbReference>
<dbReference type="PANTHER" id="PTHR39387">
    <property type="entry name" value="SHAVENOID, ISOFORM B"/>
    <property type="match status" value="1"/>
</dbReference>
<evidence type="ECO:0000313" key="4">
    <source>
        <dbReference type="Proteomes" id="UP001458880"/>
    </source>
</evidence>
<keyword evidence="1" id="KW-0472">Membrane</keyword>
<evidence type="ECO:0000256" key="1">
    <source>
        <dbReference type="SAM" id="Phobius"/>
    </source>
</evidence>
<keyword evidence="1" id="KW-0812">Transmembrane</keyword>
<dbReference type="PANTHER" id="PTHR39387:SF1">
    <property type="entry name" value="SHAVENOID, ISOFORM B"/>
    <property type="match status" value="1"/>
</dbReference>
<gene>
    <name evidence="3" type="ORF">QE152_g6357</name>
</gene>
<feature type="domain" description="Shavenoid isoform B-like N-terminal" evidence="2">
    <location>
        <begin position="9"/>
        <end position="72"/>
    </location>
</feature>
<proteinExistence type="predicted"/>
<name>A0AAW1MJ70_POPJA</name>
<dbReference type="EMBL" id="JASPKY010000042">
    <property type="protein sequence ID" value="KAK9746109.1"/>
    <property type="molecule type" value="Genomic_DNA"/>
</dbReference>
<sequence length="440" mass="49394">MFTDNRTFSSDDTRFTKSSVDCNSDTCIGLSSGTAATVPQQPQQSNRKTCLCQCHSHLPAFREDLQICVDDIRECVVAPFVSGSTAQQIPFVFLPLRGQIIHPSKEISFAGVATPICAVSGAKFLTESGWVDLRNPLETDVPFRLYRDEGRTFLQWEGESILRNRMSGRMVLVHLKCKDLDTDTDSGQELEAEFSPCVAFRVVGTPLKYPNKFAKMLFPPDAQSSDASNKIEQNVSENLIFAIASIILGLIYGVVAFLYLNLRKKRQLGDVKLGVQVVPNLSRLERGIVKDNPLVKLEECYLAPISFRNDSELKNDGSQGEGDDHDDELHRYANDIYEQINPPNYPTITFEKLPEEGVSIVETLDVNENHIKNVPTLLPSYILQNPPPQAIEFLIKMRGVIRAAKERMLANKFSPNLLDIPEEYPVSPICWIFLRNIQVI</sequence>
<dbReference type="GO" id="GO:0005938">
    <property type="term" value="C:cell cortex"/>
    <property type="evidence" value="ECO:0007669"/>
    <property type="project" value="TreeGrafter"/>
</dbReference>
<dbReference type="GO" id="GO:0035317">
    <property type="term" value="P:imaginal disc-derived wing hair organization"/>
    <property type="evidence" value="ECO:0007669"/>
    <property type="project" value="TreeGrafter"/>
</dbReference>
<feature type="transmembrane region" description="Helical" evidence="1">
    <location>
        <begin position="239"/>
        <end position="262"/>
    </location>
</feature>
<comment type="caution">
    <text evidence="3">The sequence shown here is derived from an EMBL/GenBank/DDBJ whole genome shotgun (WGS) entry which is preliminary data.</text>
</comment>
<reference evidence="3 4" key="1">
    <citation type="journal article" date="2024" name="BMC Genomics">
        <title>De novo assembly and annotation of Popillia japonica's genome with initial clues to its potential as an invasive pest.</title>
        <authorList>
            <person name="Cucini C."/>
            <person name="Boschi S."/>
            <person name="Funari R."/>
            <person name="Cardaioli E."/>
            <person name="Iannotti N."/>
            <person name="Marturano G."/>
            <person name="Paoli F."/>
            <person name="Bruttini M."/>
            <person name="Carapelli A."/>
            <person name="Frati F."/>
            <person name="Nardi F."/>
        </authorList>
    </citation>
    <scope>NUCLEOTIDE SEQUENCE [LARGE SCALE GENOMIC DNA]</scope>
    <source>
        <strain evidence="3">DMR45628</strain>
    </source>
</reference>
<evidence type="ECO:0000313" key="3">
    <source>
        <dbReference type="EMBL" id="KAK9746109.1"/>
    </source>
</evidence>
<keyword evidence="1" id="KW-1133">Transmembrane helix</keyword>
<protein>
    <recommendedName>
        <fullName evidence="2">Shavenoid isoform B-like N-terminal domain-containing protein</fullName>
    </recommendedName>
</protein>
<dbReference type="AlphaFoldDB" id="A0AAW1MJ70"/>
<organism evidence="3 4">
    <name type="scientific">Popillia japonica</name>
    <name type="common">Japanese beetle</name>
    <dbReference type="NCBI Taxonomy" id="7064"/>
    <lineage>
        <taxon>Eukaryota</taxon>
        <taxon>Metazoa</taxon>
        <taxon>Ecdysozoa</taxon>
        <taxon>Arthropoda</taxon>
        <taxon>Hexapoda</taxon>
        <taxon>Insecta</taxon>
        <taxon>Pterygota</taxon>
        <taxon>Neoptera</taxon>
        <taxon>Endopterygota</taxon>
        <taxon>Coleoptera</taxon>
        <taxon>Polyphaga</taxon>
        <taxon>Scarabaeiformia</taxon>
        <taxon>Scarabaeidae</taxon>
        <taxon>Rutelinae</taxon>
        <taxon>Popillia</taxon>
    </lineage>
</organism>
<keyword evidence="4" id="KW-1185">Reference proteome</keyword>
<dbReference type="Proteomes" id="UP001458880">
    <property type="component" value="Unassembled WGS sequence"/>
</dbReference>